<dbReference type="GeneID" id="31360178"/>
<evidence type="ECO:0000256" key="3">
    <source>
        <dbReference type="ARBA" id="ARBA00023004"/>
    </source>
</evidence>
<dbReference type="GO" id="GO:0046872">
    <property type="term" value="F:metal ion binding"/>
    <property type="evidence" value="ECO:0007669"/>
    <property type="project" value="UniProtKB-KW"/>
</dbReference>
<gene>
    <name evidence="4" type="ORF">PPL_04691</name>
</gene>
<dbReference type="FunCoup" id="D3B8A0">
    <property type="interactions" value="5"/>
</dbReference>
<dbReference type="AlphaFoldDB" id="D3B8A0"/>
<comment type="cofactor">
    <cofactor evidence="1">
        <name>Fe cation</name>
        <dbReference type="ChEBI" id="CHEBI:24875"/>
    </cofactor>
</comment>
<evidence type="ECO:0000313" key="5">
    <source>
        <dbReference type="Proteomes" id="UP000001396"/>
    </source>
</evidence>
<reference evidence="4 5" key="1">
    <citation type="journal article" date="2011" name="Genome Res.">
        <title>Phylogeny-wide analysis of social amoeba genomes highlights ancient origins for complex intercellular communication.</title>
        <authorList>
            <person name="Heidel A.J."/>
            <person name="Lawal H.M."/>
            <person name="Felder M."/>
            <person name="Schilde C."/>
            <person name="Helps N.R."/>
            <person name="Tunggal B."/>
            <person name="Rivero F."/>
            <person name="John U."/>
            <person name="Schleicher M."/>
            <person name="Eichinger L."/>
            <person name="Platzer M."/>
            <person name="Noegel A.A."/>
            <person name="Schaap P."/>
            <person name="Gloeckner G."/>
        </authorList>
    </citation>
    <scope>NUCLEOTIDE SEQUENCE [LARGE SCALE GENOMIC DNA]</scope>
    <source>
        <strain evidence="5">ATCC 26659 / Pp 5 / PN500</strain>
    </source>
</reference>
<dbReference type="Gene3D" id="2.60.120.620">
    <property type="entry name" value="q2cbj1_9rhob like domain"/>
    <property type="match status" value="1"/>
</dbReference>
<keyword evidence="4" id="KW-0223">Dioxygenase</keyword>
<dbReference type="Proteomes" id="UP000001396">
    <property type="component" value="Unassembled WGS sequence"/>
</dbReference>
<dbReference type="InParanoid" id="D3B8A0"/>
<evidence type="ECO:0000313" key="4">
    <source>
        <dbReference type="EMBL" id="EFA82268.1"/>
    </source>
</evidence>
<dbReference type="STRING" id="670386.D3B8A0"/>
<dbReference type="PANTHER" id="PTHR20883:SF15">
    <property type="entry name" value="PHYTANOYL-COA DIOXYGENASE DOMAIN-CONTAINING PROTEIN 1"/>
    <property type="match status" value="1"/>
</dbReference>
<proteinExistence type="predicted"/>
<dbReference type="EMBL" id="ADBJ01000020">
    <property type="protein sequence ID" value="EFA82268.1"/>
    <property type="molecule type" value="Genomic_DNA"/>
</dbReference>
<dbReference type="RefSeq" id="XP_020434385.1">
    <property type="nucleotide sequence ID" value="XM_020575590.1"/>
</dbReference>
<keyword evidence="3" id="KW-0408">Iron</keyword>
<dbReference type="InterPro" id="IPR008775">
    <property type="entry name" value="Phytyl_CoA_dOase-like"/>
</dbReference>
<keyword evidence="2" id="KW-0479">Metal-binding</keyword>
<protein>
    <submittedName>
        <fullName evidence="4">Phytanoyl-CoA dioxygenase family protein</fullName>
    </submittedName>
</protein>
<comment type="caution">
    <text evidence="4">The sequence shown here is derived from an EMBL/GenBank/DDBJ whole genome shotgun (WGS) entry which is preliminary data.</text>
</comment>
<sequence>MMNKSDRYFISKENIGDSEYRQFHEDGFVFIKDVISGDEVKNLHSRVAPLFDGKFETGIYPDEWYWRKGLSRDDITREMVNAWKCDRSFATIALHEKMGAIAAKLMGWRGARLAQDDIFWKPTTGKPIGFHQDQPYFNFFTPSEVVTIWVALTNVSMHNGTLEYVKGSHRWPVTHSHSDAGFHAPDDYLAKLNEAAKKVNLSDSYERVSCDFSAGSCSVHHGMMWHGSATNPSPTVERVSMALHYISSESQFNEQVQAGYIYGRYKIFGSSRLEESFFPIVYRDDGYRSECIKSFTTTTTTT</sequence>
<dbReference type="PANTHER" id="PTHR20883">
    <property type="entry name" value="PHYTANOYL-COA DIOXYGENASE DOMAIN CONTAINING 1"/>
    <property type="match status" value="1"/>
</dbReference>
<name>D3B8A0_HETP5</name>
<evidence type="ECO:0000256" key="1">
    <source>
        <dbReference type="ARBA" id="ARBA00001962"/>
    </source>
</evidence>
<keyword evidence="4" id="KW-0560">Oxidoreductase</keyword>
<keyword evidence="5" id="KW-1185">Reference proteome</keyword>
<dbReference type="OMA" id="IRIWHDQ"/>
<dbReference type="Pfam" id="PF05721">
    <property type="entry name" value="PhyH"/>
    <property type="match status" value="1"/>
</dbReference>
<organism evidence="4 5">
    <name type="scientific">Heterostelium pallidum (strain ATCC 26659 / Pp 5 / PN500)</name>
    <name type="common">Cellular slime mold</name>
    <name type="synonym">Polysphondylium pallidum</name>
    <dbReference type="NCBI Taxonomy" id="670386"/>
    <lineage>
        <taxon>Eukaryota</taxon>
        <taxon>Amoebozoa</taxon>
        <taxon>Evosea</taxon>
        <taxon>Eumycetozoa</taxon>
        <taxon>Dictyostelia</taxon>
        <taxon>Acytosteliales</taxon>
        <taxon>Acytosteliaceae</taxon>
        <taxon>Heterostelium</taxon>
    </lineage>
</organism>
<accession>D3B8A0</accession>
<dbReference type="GO" id="GO:0051213">
    <property type="term" value="F:dioxygenase activity"/>
    <property type="evidence" value="ECO:0007669"/>
    <property type="project" value="UniProtKB-KW"/>
</dbReference>
<evidence type="ECO:0000256" key="2">
    <source>
        <dbReference type="ARBA" id="ARBA00022723"/>
    </source>
</evidence>
<dbReference type="SUPFAM" id="SSF51197">
    <property type="entry name" value="Clavaminate synthase-like"/>
    <property type="match status" value="1"/>
</dbReference>